<sequence>MRILIVEDDLDVAEMISECLQIEADVAVRIVGDAAAALNACPEFRPDVILLDLGLPDVSGSKITAQLMTFCPTARIIILSGYDPGRDGDRPPPEFVRLIKPVDFDVLHHHVFAAGIGRLQA</sequence>
<dbReference type="RefSeq" id="WP_306944031.1">
    <property type="nucleotide sequence ID" value="NZ_CP132976.1"/>
</dbReference>
<protein>
    <submittedName>
        <fullName evidence="8">Response regulator</fullName>
    </submittedName>
</protein>
<name>A0ABY9M1U1_9BURK</name>
<dbReference type="SMART" id="SM00448">
    <property type="entry name" value="REC"/>
    <property type="match status" value="1"/>
</dbReference>
<evidence type="ECO:0000256" key="1">
    <source>
        <dbReference type="ARBA" id="ARBA00022553"/>
    </source>
</evidence>
<gene>
    <name evidence="8" type="ORF">RAS12_29535</name>
</gene>
<dbReference type="PROSITE" id="PS50110">
    <property type="entry name" value="RESPONSE_REGULATORY"/>
    <property type="match status" value="1"/>
</dbReference>
<accession>A0ABY9M1U1</accession>
<keyword evidence="5" id="KW-0804">Transcription</keyword>
<evidence type="ECO:0000256" key="4">
    <source>
        <dbReference type="ARBA" id="ARBA00023125"/>
    </source>
</evidence>
<feature type="domain" description="Response regulatory" evidence="7">
    <location>
        <begin position="2"/>
        <end position="115"/>
    </location>
</feature>
<proteinExistence type="predicted"/>
<evidence type="ECO:0000313" key="9">
    <source>
        <dbReference type="Proteomes" id="UP001234798"/>
    </source>
</evidence>
<evidence type="ECO:0000256" key="5">
    <source>
        <dbReference type="ARBA" id="ARBA00023163"/>
    </source>
</evidence>
<evidence type="ECO:0000259" key="7">
    <source>
        <dbReference type="PROSITE" id="PS50110"/>
    </source>
</evidence>
<keyword evidence="2" id="KW-0902">Two-component regulatory system</keyword>
<dbReference type="Pfam" id="PF00072">
    <property type="entry name" value="Response_reg"/>
    <property type="match status" value="1"/>
</dbReference>
<feature type="modified residue" description="4-aspartylphosphate" evidence="6">
    <location>
        <position position="52"/>
    </location>
</feature>
<evidence type="ECO:0000256" key="2">
    <source>
        <dbReference type="ARBA" id="ARBA00023012"/>
    </source>
</evidence>
<dbReference type="Gene3D" id="3.40.50.2300">
    <property type="match status" value="1"/>
</dbReference>
<dbReference type="InterPro" id="IPR011006">
    <property type="entry name" value="CheY-like_superfamily"/>
</dbReference>
<keyword evidence="9" id="KW-1185">Reference proteome</keyword>
<organism evidence="8 9">
    <name type="scientific">Achromobacter seleniivolatilans</name>
    <dbReference type="NCBI Taxonomy" id="3047478"/>
    <lineage>
        <taxon>Bacteria</taxon>
        <taxon>Pseudomonadati</taxon>
        <taxon>Pseudomonadota</taxon>
        <taxon>Betaproteobacteria</taxon>
        <taxon>Burkholderiales</taxon>
        <taxon>Alcaligenaceae</taxon>
        <taxon>Achromobacter</taxon>
    </lineage>
</organism>
<dbReference type="EMBL" id="CP132976">
    <property type="protein sequence ID" value="WMD20685.1"/>
    <property type="molecule type" value="Genomic_DNA"/>
</dbReference>
<reference evidence="8 9" key="1">
    <citation type="submission" date="2023-08" db="EMBL/GenBank/DDBJ databases">
        <title>Achromobacter seleniivolatilans sp. nov., isolated from seleniferous soil.</title>
        <authorList>
            <person name="Zhang S."/>
            <person name="Li K."/>
            <person name="Peng J."/>
            <person name="Zhao Q."/>
            <person name="Wang H."/>
            <person name="Guo Y."/>
        </authorList>
    </citation>
    <scope>NUCLEOTIDE SEQUENCE [LARGE SCALE GENOMIC DNA]</scope>
    <source>
        <strain evidence="8 9">R39</strain>
    </source>
</reference>
<dbReference type="PANTHER" id="PTHR48111:SF1">
    <property type="entry name" value="TWO-COMPONENT RESPONSE REGULATOR ORR33"/>
    <property type="match status" value="1"/>
</dbReference>
<dbReference type="InterPro" id="IPR039420">
    <property type="entry name" value="WalR-like"/>
</dbReference>
<evidence type="ECO:0000256" key="3">
    <source>
        <dbReference type="ARBA" id="ARBA00023015"/>
    </source>
</evidence>
<keyword evidence="4" id="KW-0238">DNA-binding</keyword>
<dbReference type="SUPFAM" id="SSF52172">
    <property type="entry name" value="CheY-like"/>
    <property type="match status" value="1"/>
</dbReference>
<dbReference type="InterPro" id="IPR001789">
    <property type="entry name" value="Sig_transdc_resp-reg_receiver"/>
</dbReference>
<dbReference type="PANTHER" id="PTHR48111">
    <property type="entry name" value="REGULATOR OF RPOS"/>
    <property type="match status" value="1"/>
</dbReference>
<evidence type="ECO:0000256" key="6">
    <source>
        <dbReference type="PROSITE-ProRule" id="PRU00169"/>
    </source>
</evidence>
<keyword evidence="1 6" id="KW-0597">Phosphoprotein</keyword>
<evidence type="ECO:0000313" key="8">
    <source>
        <dbReference type="EMBL" id="WMD20685.1"/>
    </source>
</evidence>
<dbReference type="Proteomes" id="UP001234798">
    <property type="component" value="Chromosome"/>
</dbReference>
<keyword evidence="3" id="KW-0805">Transcription regulation</keyword>